<sequence length="29" mass="2950">CYGASPSSRTKRRCRSSTSGAASCATARA</sequence>
<reference evidence="1" key="1">
    <citation type="submission" date="2020-02" db="EMBL/GenBank/DDBJ databases">
        <authorList>
            <person name="Meier V. D."/>
        </authorList>
    </citation>
    <scope>NUCLEOTIDE SEQUENCE</scope>
    <source>
        <strain evidence="1">AVDCRST_MAG42</strain>
    </source>
</reference>
<protein>
    <submittedName>
        <fullName evidence="1">Uncharacterized protein</fullName>
    </submittedName>
</protein>
<gene>
    <name evidence="1" type="ORF">AVDCRST_MAG42-606</name>
</gene>
<organism evidence="1">
    <name type="scientific">uncultured Chthoniobacterales bacterium</name>
    <dbReference type="NCBI Taxonomy" id="1836801"/>
    <lineage>
        <taxon>Bacteria</taxon>
        <taxon>Pseudomonadati</taxon>
        <taxon>Verrucomicrobiota</taxon>
        <taxon>Spartobacteria</taxon>
        <taxon>Chthoniobacterales</taxon>
        <taxon>environmental samples</taxon>
    </lineage>
</organism>
<accession>A0A6J4HD99</accession>
<evidence type="ECO:0000313" key="1">
    <source>
        <dbReference type="EMBL" id="CAA9221386.1"/>
    </source>
</evidence>
<proteinExistence type="predicted"/>
<feature type="non-terminal residue" evidence="1">
    <location>
        <position position="1"/>
    </location>
</feature>
<name>A0A6J4HD99_9BACT</name>
<dbReference type="AlphaFoldDB" id="A0A6J4HD99"/>
<dbReference type="EMBL" id="CADCTA010000037">
    <property type="protein sequence ID" value="CAA9221386.1"/>
    <property type="molecule type" value="Genomic_DNA"/>
</dbReference>
<feature type="non-terminal residue" evidence="1">
    <location>
        <position position="29"/>
    </location>
</feature>